<evidence type="ECO:0000313" key="1">
    <source>
        <dbReference type="EMBL" id="TFK95884.1"/>
    </source>
</evidence>
<proteinExistence type="predicted"/>
<organism evidence="1 2">
    <name type="scientific">Pterulicium gracile</name>
    <dbReference type="NCBI Taxonomy" id="1884261"/>
    <lineage>
        <taxon>Eukaryota</taxon>
        <taxon>Fungi</taxon>
        <taxon>Dikarya</taxon>
        <taxon>Basidiomycota</taxon>
        <taxon>Agaricomycotina</taxon>
        <taxon>Agaricomycetes</taxon>
        <taxon>Agaricomycetidae</taxon>
        <taxon>Agaricales</taxon>
        <taxon>Pleurotineae</taxon>
        <taxon>Pterulaceae</taxon>
        <taxon>Pterulicium</taxon>
    </lineage>
</organism>
<reference evidence="1 2" key="1">
    <citation type="journal article" date="2019" name="Nat. Ecol. Evol.">
        <title>Megaphylogeny resolves global patterns of mushroom evolution.</title>
        <authorList>
            <person name="Varga T."/>
            <person name="Krizsan K."/>
            <person name="Foldi C."/>
            <person name="Dima B."/>
            <person name="Sanchez-Garcia M."/>
            <person name="Sanchez-Ramirez S."/>
            <person name="Szollosi G.J."/>
            <person name="Szarkandi J.G."/>
            <person name="Papp V."/>
            <person name="Albert L."/>
            <person name="Andreopoulos W."/>
            <person name="Angelini C."/>
            <person name="Antonin V."/>
            <person name="Barry K.W."/>
            <person name="Bougher N.L."/>
            <person name="Buchanan P."/>
            <person name="Buyck B."/>
            <person name="Bense V."/>
            <person name="Catcheside P."/>
            <person name="Chovatia M."/>
            <person name="Cooper J."/>
            <person name="Damon W."/>
            <person name="Desjardin D."/>
            <person name="Finy P."/>
            <person name="Geml J."/>
            <person name="Haridas S."/>
            <person name="Hughes K."/>
            <person name="Justo A."/>
            <person name="Karasinski D."/>
            <person name="Kautmanova I."/>
            <person name="Kiss B."/>
            <person name="Kocsube S."/>
            <person name="Kotiranta H."/>
            <person name="LaButti K.M."/>
            <person name="Lechner B.E."/>
            <person name="Liimatainen K."/>
            <person name="Lipzen A."/>
            <person name="Lukacs Z."/>
            <person name="Mihaltcheva S."/>
            <person name="Morgado L.N."/>
            <person name="Niskanen T."/>
            <person name="Noordeloos M.E."/>
            <person name="Ohm R.A."/>
            <person name="Ortiz-Santana B."/>
            <person name="Ovrebo C."/>
            <person name="Racz N."/>
            <person name="Riley R."/>
            <person name="Savchenko A."/>
            <person name="Shiryaev A."/>
            <person name="Soop K."/>
            <person name="Spirin V."/>
            <person name="Szebenyi C."/>
            <person name="Tomsovsky M."/>
            <person name="Tulloss R.E."/>
            <person name="Uehling J."/>
            <person name="Grigoriev I.V."/>
            <person name="Vagvolgyi C."/>
            <person name="Papp T."/>
            <person name="Martin F.M."/>
            <person name="Miettinen O."/>
            <person name="Hibbett D.S."/>
            <person name="Nagy L.G."/>
        </authorList>
    </citation>
    <scope>NUCLEOTIDE SEQUENCE [LARGE SCALE GENOMIC DNA]</scope>
    <source>
        <strain evidence="1 2">CBS 309.79</strain>
    </source>
</reference>
<gene>
    <name evidence="1" type="ORF">BDV98DRAFT_614531</name>
</gene>
<dbReference type="OrthoDB" id="2246127at2759"/>
<dbReference type="AlphaFoldDB" id="A0A5C3Q1B1"/>
<dbReference type="Proteomes" id="UP000305067">
    <property type="component" value="Unassembled WGS sequence"/>
</dbReference>
<evidence type="ECO:0000313" key="2">
    <source>
        <dbReference type="Proteomes" id="UP000305067"/>
    </source>
</evidence>
<dbReference type="PANTHER" id="PTHR31912">
    <property type="entry name" value="IP13529P"/>
    <property type="match status" value="1"/>
</dbReference>
<keyword evidence="2" id="KW-1185">Reference proteome</keyword>
<accession>A0A5C3Q1B1</accession>
<dbReference type="EMBL" id="ML178872">
    <property type="protein sequence ID" value="TFK95884.1"/>
    <property type="molecule type" value="Genomic_DNA"/>
</dbReference>
<name>A0A5C3Q1B1_9AGAR</name>
<sequence>MIIPVPIIRFMDDSLGNISKHALLPQEQVEKRSNIHFITSSPHATPMELTKGVQECLDAAAKDGVRTWDCKYNKEVVLIPFDLSKAGNNPMQAEESSQAGVACNFFCRTCTAGGTKVFKENVDGYKTLFKPGTLRTPSGTIAQIKKQVEEAQNSGGKGKVKTCVSETGMSNKAIQLIIETLITKRRQYQGGRQVPAAQEAVIQEQPAQDLQDLLGDHTLEECMNPLLHAAGFDVHQDTPTGILHTILLGVVKYFWGKPCTIFEAQLESVSLRGLGEVVLPAAYICKYQGSLIGKHFKALAQVMPVVIHGLFLEELVKAWLAIG</sequence>
<protein>
    <submittedName>
        <fullName evidence="1">Uncharacterized protein</fullName>
    </submittedName>
</protein>
<dbReference type="PANTHER" id="PTHR31912:SF34">
    <property type="entry name" value="NOTOCHORD-RELATED PROTEIN"/>
    <property type="match status" value="1"/>
</dbReference>